<sequence>MAALYRQPRKSLEDGRNEPGAAHFYFGECEMRRRDTDGTPWPERALLAVYWALSGYGLRASRALVWLWAAMTVTLAVMVLWGLPAEDPEPTVTGRQVAVGQEVAWAIDTPDPVNPTGPLAERVTTDRFEGILRVVTNSVVFRSSGQDLTTVGTYTEMASRLAEPVLMGLAVLAIRSRVKR</sequence>
<dbReference type="KEGG" id="sle:sle_03800"/>
<organism evidence="2 3">
    <name type="scientific">Streptomyces leeuwenhoekii</name>
    <dbReference type="NCBI Taxonomy" id="1437453"/>
    <lineage>
        <taxon>Bacteria</taxon>
        <taxon>Bacillati</taxon>
        <taxon>Actinomycetota</taxon>
        <taxon>Actinomycetes</taxon>
        <taxon>Kitasatosporales</taxon>
        <taxon>Streptomycetaceae</taxon>
        <taxon>Streptomyces</taxon>
    </lineage>
</organism>
<gene>
    <name evidence="2" type="primary">sle_03800</name>
</gene>
<evidence type="ECO:0000256" key="1">
    <source>
        <dbReference type="SAM" id="Phobius"/>
    </source>
</evidence>
<keyword evidence="1" id="KW-0472">Membrane</keyword>
<dbReference type="Proteomes" id="UP000035016">
    <property type="component" value="Chromosome Chromosome"/>
</dbReference>
<evidence type="ECO:0000313" key="2">
    <source>
        <dbReference type="EMBL" id="CQR59842.1"/>
    </source>
</evidence>
<feature type="transmembrane region" description="Helical" evidence="1">
    <location>
        <begin position="63"/>
        <end position="83"/>
    </location>
</feature>
<dbReference type="EMBL" id="LN831790">
    <property type="protein sequence ID" value="CQR59842.1"/>
    <property type="molecule type" value="Genomic_DNA"/>
</dbReference>
<reference evidence="2 3" key="1">
    <citation type="submission" date="2015-02" db="EMBL/GenBank/DDBJ databases">
        <authorList>
            <person name="Gomez-Escribano P.J."/>
        </authorList>
    </citation>
    <scope>NUCLEOTIDE SEQUENCE [LARGE SCALE GENOMIC DNA]</scope>
    <source>
        <strain evidence="3">C34 (DSM 42122 / NRRL B-24963)</strain>
    </source>
</reference>
<proteinExistence type="predicted"/>
<name>A0A0F7VQV9_STRLW</name>
<evidence type="ECO:0000313" key="3">
    <source>
        <dbReference type="Proteomes" id="UP000035016"/>
    </source>
</evidence>
<keyword evidence="1" id="KW-0812">Transmembrane</keyword>
<keyword evidence="1" id="KW-1133">Transmembrane helix</keyword>
<protein>
    <submittedName>
        <fullName evidence="2">Uncharacterized protein</fullName>
    </submittedName>
</protein>
<accession>A0A0F7VQV9</accession>
<dbReference type="AlphaFoldDB" id="A0A0F7VQV9"/>